<reference evidence="4 5" key="1">
    <citation type="submission" date="2015-09" db="EMBL/GenBank/DDBJ databases">
        <title>Genome Sequences of Mycobacterium immunogenum Isolates, Recuperated from a Chloraminated Drinking Water Distribution System Simulator Subjected to Episodes of Nitrification.</title>
        <authorList>
            <person name="Gomez-Alvarez V."/>
            <person name="Revetta R.P."/>
        </authorList>
    </citation>
    <scope>NUCLEOTIDE SEQUENCE [LARGE SCALE GENOMIC DNA]</scope>
    <source>
        <strain evidence="4 5">H008</strain>
    </source>
</reference>
<dbReference type="EMBL" id="LJFO01000003">
    <property type="protein sequence ID" value="KPG14335.1"/>
    <property type="molecule type" value="Genomic_DNA"/>
</dbReference>
<evidence type="ECO:0000313" key="5">
    <source>
        <dbReference type="Proteomes" id="UP000037843"/>
    </source>
</evidence>
<feature type="coiled-coil region" evidence="1">
    <location>
        <begin position="47"/>
        <end position="74"/>
    </location>
</feature>
<dbReference type="AlphaFoldDB" id="A0A7V8RXC3"/>
<proteinExistence type="predicted"/>
<keyword evidence="2" id="KW-1133">Transmembrane helix</keyword>
<accession>A0A7V8RXC3</accession>
<protein>
    <submittedName>
        <fullName evidence="4">Uncharacterized protein</fullName>
    </submittedName>
</protein>
<evidence type="ECO:0000313" key="3">
    <source>
        <dbReference type="EMBL" id="KPG14259.1"/>
    </source>
</evidence>
<evidence type="ECO:0000313" key="4">
    <source>
        <dbReference type="EMBL" id="KPG14335.1"/>
    </source>
</evidence>
<dbReference type="EMBL" id="LJFO01000003">
    <property type="protein sequence ID" value="KPG14259.1"/>
    <property type="molecule type" value="Genomic_DNA"/>
</dbReference>
<gene>
    <name evidence="3" type="ORF">AN908_06625</name>
    <name evidence="4" type="ORF">AN908_07140</name>
</gene>
<feature type="transmembrane region" description="Helical" evidence="2">
    <location>
        <begin position="6"/>
        <end position="23"/>
    </location>
</feature>
<organism evidence="4 5">
    <name type="scientific">Mycobacteroides immunogenum</name>
    <dbReference type="NCBI Taxonomy" id="83262"/>
    <lineage>
        <taxon>Bacteria</taxon>
        <taxon>Bacillati</taxon>
        <taxon>Actinomycetota</taxon>
        <taxon>Actinomycetes</taxon>
        <taxon>Mycobacteriales</taxon>
        <taxon>Mycobacteriaceae</taxon>
        <taxon>Mycobacteroides</taxon>
    </lineage>
</organism>
<name>A0A7V8RXC3_9MYCO</name>
<comment type="caution">
    <text evidence="4">The sequence shown here is derived from an EMBL/GenBank/DDBJ whole genome shotgun (WGS) entry which is preliminary data.</text>
</comment>
<dbReference type="Proteomes" id="UP000037843">
    <property type="component" value="Unassembled WGS sequence"/>
</dbReference>
<evidence type="ECO:0000256" key="2">
    <source>
        <dbReference type="SAM" id="Phobius"/>
    </source>
</evidence>
<keyword evidence="2" id="KW-0472">Membrane</keyword>
<keyword evidence="1" id="KW-0175">Coiled coil</keyword>
<sequence>MGLVEAVTTIVVALIAGLGYWLGRKSKKETNQNDLTELQQKAIEVLLAPLTKRVEDLEKELAEVRAALESERSDHAHTDALLVTATGHIRDVHGAWRAGVPDPPPVPAVLLSRVFPEGR</sequence>
<keyword evidence="2" id="KW-0812">Transmembrane</keyword>
<evidence type="ECO:0000256" key="1">
    <source>
        <dbReference type="SAM" id="Coils"/>
    </source>
</evidence>